<dbReference type="EMBL" id="JAZGQO010000002">
    <property type="protein sequence ID" value="KAK6189805.1"/>
    <property type="molecule type" value="Genomic_DNA"/>
</dbReference>
<accession>A0AAN8KE19</accession>
<keyword evidence="3" id="KW-1185">Reference proteome</keyword>
<dbReference type="Proteomes" id="UP001347796">
    <property type="component" value="Unassembled WGS sequence"/>
</dbReference>
<dbReference type="AlphaFoldDB" id="A0AAN8KE19"/>
<name>A0AAN8KE19_PATCE</name>
<dbReference type="Pfam" id="PF07258">
    <property type="entry name" value="COMM_domain"/>
    <property type="match status" value="1"/>
</dbReference>
<proteinExistence type="predicted"/>
<protein>
    <recommendedName>
        <fullName evidence="1">COMM domain-containing protein</fullName>
    </recommendedName>
</protein>
<dbReference type="InterPro" id="IPR048676">
    <property type="entry name" value="COMMD9_N"/>
</dbReference>
<gene>
    <name evidence="2" type="ORF">SNE40_001795</name>
</gene>
<dbReference type="Pfam" id="PF20923">
    <property type="entry name" value="COMMD9_HN"/>
    <property type="match status" value="1"/>
</dbReference>
<reference evidence="2 3" key="1">
    <citation type="submission" date="2024-01" db="EMBL/GenBank/DDBJ databases">
        <title>The genome of the rayed Mediterranean limpet Patella caerulea (Linnaeus, 1758).</title>
        <authorList>
            <person name="Anh-Thu Weber A."/>
            <person name="Halstead-Nussloch G."/>
        </authorList>
    </citation>
    <scope>NUCLEOTIDE SEQUENCE [LARGE SCALE GENOMIC DNA]</scope>
    <source>
        <strain evidence="2">AATW-2023a</strain>
        <tissue evidence="2">Whole specimen</tissue>
    </source>
</reference>
<evidence type="ECO:0000313" key="3">
    <source>
        <dbReference type="Proteomes" id="UP001347796"/>
    </source>
</evidence>
<evidence type="ECO:0000313" key="2">
    <source>
        <dbReference type="EMBL" id="KAK6189805.1"/>
    </source>
</evidence>
<sequence>MQCEFSDLNVLLKASSKDDVIQICREAFLYRNKPVLSDNVLNMAIDKLGSDRSTVAKLYKSLSVLLKMSVFHGSSDPKFLLQLYPSDFQKNLKELLIKITIDNMSSWKSIASASQVSLPNLVDFDWRVDVKTSSDSIARMSVPTCILNMQVQETATDVNSMPDVNGVQVELSKETLDTMLDGLSKIRDQLNSVANR</sequence>
<evidence type="ECO:0000259" key="1">
    <source>
        <dbReference type="PROSITE" id="PS51269"/>
    </source>
</evidence>
<dbReference type="PANTHER" id="PTHR15663:SF4">
    <property type="entry name" value="COMM DOMAIN-CONTAINING PROTEIN 9"/>
    <property type="match status" value="1"/>
</dbReference>
<organism evidence="2 3">
    <name type="scientific">Patella caerulea</name>
    <name type="common">Rayed Mediterranean limpet</name>
    <dbReference type="NCBI Taxonomy" id="87958"/>
    <lineage>
        <taxon>Eukaryota</taxon>
        <taxon>Metazoa</taxon>
        <taxon>Spiralia</taxon>
        <taxon>Lophotrochozoa</taxon>
        <taxon>Mollusca</taxon>
        <taxon>Gastropoda</taxon>
        <taxon>Patellogastropoda</taxon>
        <taxon>Patelloidea</taxon>
        <taxon>Patellidae</taxon>
        <taxon>Patella</taxon>
    </lineage>
</organism>
<dbReference type="PANTHER" id="PTHR15663">
    <property type="entry name" value="COMM DOMAIN-CONTAINING PROTEIN 9"/>
    <property type="match status" value="1"/>
</dbReference>
<feature type="domain" description="COMM" evidence="1">
    <location>
        <begin position="120"/>
        <end position="194"/>
    </location>
</feature>
<comment type="caution">
    <text evidence="2">The sequence shown here is derived from an EMBL/GenBank/DDBJ whole genome shotgun (WGS) entry which is preliminary data.</text>
</comment>
<dbReference type="InterPro" id="IPR017920">
    <property type="entry name" value="COMM"/>
</dbReference>
<dbReference type="PROSITE" id="PS51269">
    <property type="entry name" value="COMM"/>
    <property type="match status" value="1"/>
</dbReference>
<dbReference type="InterPro" id="IPR037360">
    <property type="entry name" value="COMMD9"/>
</dbReference>